<dbReference type="Proteomes" id="UP000254711">
    <property type="component" value="Unassembled WGS sequence"/>
</dbReference>
<reference evidence="2 3" key="1">
    <citation type="submission" date="2018-07" db="EMBL/GenBank/DDBJ databases">
        <title>Dyella solisilvae sp. nov., isolated from the pine and broad-leaved mixed forest soil.</title>
        <authorList>
            <person name="Gao Z."/>
            <person name="Qiu L."/>
        </authorList>
    </citation>
    <scope>NUCLEOTIDE SEQUENCE [LARGE SCALE GENOMIC DNA]</scope>
    <source>
        <strain evidence="2 3">DHG54</strain>
    </source>
</reference>
<dbReference type="SUPFAM" id="SSF56935">
    <property type="entry name" value="Porins"/>
    <property type="match status" value="1"/>
</dbReference>
<feature type="chain" id="PRO_5016620899" evidence="1">
    <location>
        <begin position="24"/>
        <end position="307"/>
    </location>
</feature>
<evidence type="ECO:0000256" key="1">
    <source>
        <dbReference type="SAM" id="SignalP"/>
    </source>
</evidence>
<evidence type="ECO:0000313" key="3">
    <source>
        <dbReference type="Proteomes" id="UP000254711"/>
    </source>
</evidence>
<evidence type="ECO:0000313" key="2">
    <source>
        <dbReference type="EMBL" id="RDJ00406.1"/>
    </source>
</evidence>
<dbReference type="EMBL" id="QQSY01000001">
    <property type="protein sequence ID" value="RDJ00406.1"/>
    <property type="molecule type" value="Genomic_DNA"/>
</dbReference>
<keyword evidence="1" id="KW-0732">Signal</keyword>
<organism evidence="2 3">
    <name type="scientific">Dyella solisilvae</name>
    <dbReference type="NCBI Taxonomy" id="1920168"/>
    <lineage>
        <taxon>Bacteria</taxon>
        <taxon>Pseudomonadati</taxon>
        <taxon>Pseudomonadota</taxon>
        <taxon>Gammaproteobacteria</taxon>
        <taxon>Lysobacterales</taxon>
        <taxon>Rhodanobacteraceae</taxon>
        <taxon>Dyella</taxon>
    </lineage>
</organism>
<dbReference type="RefSeq" id="WP_114824130.1">
    <property type="nucleotide sequence ID" value="NZ_QQSY01000001.1"/>
</dbReference>
<comment type="caution">
    <text evidence="2">The sequence shown here is derived from an EMBL/GenBank/DDBJ whole genome shotgun (WGS) entry which is preliminary data.</text>
</comment>
<dbReference type="AlphaFoldDB" id="A0A370KCM5"/>
<proteinExistence type="predicted"/>
<accession>A0A370KCM5</accession>
<feature type="signal peptide" evidence="1">
    <location>
        <begin position="1"/>
        <end position="23"/>
    </location>
</feature>
<keyword evidence="3" id="KW-1185">Reference proteome</keyword>
<sequence>MRRLLLSLPLLFMPFIAAGQSAASDPYDMAGRMLMQQPDQMAQVGPGVAVPLWQGADGRWLALQASNDTLTAAQRADAPLQFRAVDAASVLSSDVQYGLGSNLQAHVGVSEHNWANNDAPRIVGSEVGATYNAGRYSVGLSLGADTVPGNNANLPRLLPGATPGVNGLPGFDSSTQLNARGRLALDSKSGIDLGASVGRVRLLPGNLLGVSTLDQKALSFGVDRGPLSGSIVGRTMQPEAGGMPGAAYNPERRWSSIDLGVTWRLPWQGQLSIGAQNVWSSGNAVNTPAGPEPDQARTPYVQYHQDL</sequence>
<gene>
    <name evidence="2" type="ORF">DVT68_06290</name>
</gene>
<protein>
    <submittedName>
        <fullName evidence="2">Uncharacterized protein</fullName>
    </submittedName>
</protein>
<dbReference type="OrthoDB" id="5939597at2"/>
<name>A0A370KCM5_9GAMM</name>